<gene>
    <name evidence="8" type="ORF">QVZ43_09550</name>
</gene>
<evidence type="ECO:0000256" key="6">
    <source>
        <dbReference type="ARBA" id="ARBA00023136"/>
    </source>
</evidence>
<dbReference type="PANTHER" id="PTHR42775:SF1">
    <property type="entry name" value="PERMEASE RV2963-RELATED"/>
    <property type="match status" value="1"/>
</dbReference>
<feature type="transmembrane region" description="Helical" evidence="7">
    <location>
        <begin position="271"/>
        <end position="295"/>
    </location>
</feature>
<accession>A0ABT8W143</accession>
<keyword evidence="9" id="KW-1185">Reference proteome</keyword>
<proteinExistence type="inferred from homology"/>
<dbReference type="EMBL" id="JAUMIS010000002">
    <property type="protein sequence ID" value="MDO3721968.1"/>
    <property type="molecule type" value="Genomic_DNA"/>
</dbReference>
<feature type="transmembrane region" description="Helical" evidence="7">
    <location>
        <begin position="240"/>
        <end position="259"/>
    </location>
</feature>
<dbReference type="Proteomes" id="UP001168640">
    <property type="component" value="Unassembled WGS sequence"/>
</dbReference>
<comment type="subcellular location">
    <subcellularLocation>
        <location evidence="1">Cell membrane</location>
        <topology evidence="1">Multi-pass membrane protein</topology>
    </subcellularLocation>
</comment>
<keyword evidence="3" id="KW-1003">Cell membrane</keyword>
<evidence type="ECO:0000256" key="4">
    <source>
        <dbReference type="ARBA" id="ARBA00022692"/>
    </source>
</evidence>
<comment type="similarity">
    <text evidence="2">Belongs to the UPF0718 family.</text>
</comment>
<comment type="caution">
    <text evidence="8">The sequence shown here is derived from an EMBL/GenBank/DDBJ whole genome shotgun (WGS) entry which is preliminary data.</text>
</comment>
<sequence>MAHFPVLESDMQNFLQLWSEAATTSLGFFWMALWAFILGYLISSLIQVLITRKRMQQAMGKDGPRSILLGTFFGFISSSCSFSALSTTRAIFDKGAGLAPSLAFMLASTNLVIELGMVIAIFLGWQFVVGEYVGGIILILVTWFLIRITRPRRLEAQARRKQDSEQENGDNQDLTWKEKLKSKQSWQNIGQTYVMEWQMVWKDVLIGFTVAGIISAMVPESFFQALFLGSGNEDAANPGFLSVLAQTLIGPVAAFFTFIGSMGNIPLAAVLFGQGVTFAGVMAFIFSDLVVLPVLRINANYYGWKMALYILALMLAAIVFAALTMHYALAFLGLLPDFSSVTAPGEREFFQLNYQFLLNLIFLAINVGLIWLWHRAKYARNKHDHGHEHDHHDHGSPSLTDKVLSVLVVMAIIWLTAGVTLTAL</sequence>
<feature type="transmembrane region" description="Helical" evidence="7">
    <location>
        <begin position="307"/>
        <end position="334"/>
    </location>
</feature>
<evidence type="ECO:0000313" key="8">
    <source>
        <dbReference type="EMBL" id="MDO3721968.1"/>
    </source>
</evidence>
<keyword evidence="5 7" id="KW-1133">Transmembrane helix</keyword>
<reference evidence="8" key="1">
    <citation type="submission" date="2023-07" db="EMBL/GenBank/DDBJ databases">
        <title>Marinobacter sp. chi1 genome sequencing and assembly.</title>
        <authorList>
            <person name="Park S."/>
        </authorList>
    </citation>
    <scope>NUCLEOTIDE SEQUENCE</scope>
    <source>
        <strain evidence="8">Chi1</strain>
    </source>
</reference>
<dbReference type="RefSeq" id="WP_302909754.1">
    <property type="nucleotide sequence ID" value="NZ_JAUMIS010000002.1"/>
</dbReference>
<dbReference type="Pfam" id="PF03773">
    <property type="entry name" value="ArsP_1"/>
    <property type="match status" value="1"/>
</dbReference>
<feature type="transmembrane region" description="Helical" evidence="7">
    <location>
        <begin position="129"/>
        <end position="146"/>
    </location>
</feature>
<organism evidence="8 9">
    <name type="scientific">Marinobacter suaedae</name>
    <dbReference type="NCBI Taxonomy" id="3057675"/>
    <lineage>
        <taxon>Bacteria</taxon>
        <taxon>Pseudomonadati</taxon>
        <taxon>Pseudomonadota</taxon>
        <taxon>Gammaproteobacteria</taxon>
        <taxon>Pseudomonadales</taxon>
        <taxon>Marinobacteraceae</taxon>
        <taxon>Marinobacter</taxon>
    </lineage>
</organism>
<feature type="transmembrane region" description="Helical" evidence="7">
    <location>
        <begin position="67"/>
        <end position="92"/>
    </location>
</feature>
<evidence type="ECO:0000256" key="7">
    <source>
        <dbReference type="SAM" id="Phobius"/>
    </source>
</evidence>
<keyword evidence="4 7" id="KW-0812">Transmembrane</keyword>
<feature type="transmembrane region" description="Helical" evidence="7">
    <location>
        <begin position="403"/>
        <end position="423"/>
    </location>
</feature>
<dbReference type="PANTHER" id="PTHR42775">
    <property type="entry name" value="PERMEASE RV2963-RELATED"/>
    <property type="match status" value="1"/>
</dbReference>
<feature type="transmembrane region" description="Helical" evidence="7">
    <location>
        <begin position="98"/>
        <end position="122"/>
    </location>
</feature>
<name>A0ABT8W143_9GAMM</name>
<dbReference type="InterPro" id="IPR005524">
    <property type="entry name" value="DUF318"/>
</dbReference>
<evidence type="ECO:0000256" key="2">
    <source>
        <dbReference type="ARBA" id="ARBA00006386"/>
    </source>
</evidence>
<evidence type="ECO:0000256" key="3">
    <source>
        <dbReference type="ARBA" id="ARBA00022475"/>
    </source>
</evidence>
<evidence type="ECO:0000256" key="5">
    <source>
        <dbReference type="ARBA" id="ARBA00022989"/>
    </source>
</evidence>
<protein>
    <submittedName>
        <fullName evidence="8">Permease</fullName>
    </submittedName>
</protein>
<evidence type="ECO:0000256" key="1">
    <source>
        <dbReference type="ARBA" id="ARBA00004651"/>
    </source>
</evidence>
<feature type="transmembrane region" description="Helical" evidence="7">
    <location>
        <begin position="27"/>
        <end position="46"/>
    </location>
</feature>
<evidence type="ECO:0000313" key="9">
    <source>
        <dbReference type="Proteomes" id="UP001168640"/>
    </source>
</evidence>
<feature type="transmembrane region" description="Helical" evidence="7">
    <location>
        <begin position="354"/>
        <end position="373"/>
    </location>
</feature>
<keyword evidence="6 7" id="KW-0472">Membrane</keyword>
<feature type="transmembrane region" description="Helical" evidence="7">
    <location>
        <begin position="204"/>
        <end position="228"/>
    </location>
</feature>
<dbReference type="InterPro" id="IPR053166">
    <property type="entry name" value="UPF0718_permease"/>
</dbReference>